<keyword evidence="4" id="KW-0472">Membrane</keyword>
<dbReference type="InterPro" id="IPR013320">
    <property type="entry name" value="ConA-like_dom_sf"/>
</dbReference>
<dbReference type="InterPro" id="IPR000998">
    <property type="entry name" value="MAM_dom"/>
</dbReference>
<comment type="caution">
    <text evidence="2">Lacks conserved residue(s) required for the propagation of feature annotation.</text>
</comment>
<dbReference type="PRINTS" id="PR00261">
    <property type="entry name" value="LDLRECEPTOR"/>
</dbReference>
<protein>
    <submittedName>
        <fullName evidence="8">Uncharacterized protein LOC102808787</fullName>
    </submittedName>
</protein>
<sequence length="1445" mass="158890">MTKNLRILLTVYCAISAYIEPVTSIGASLDCDFENGDACEWTQVGDDDDGGNWNFTQGAVYPIASSGPSADHTWQTQEGWYAFVDYSPDQTTQSPQLKSPTIRKLLTGSCLTFWYHMYGEMQGTLTILDDSKILSKIESVTGNHGSTWRYMQVFVTNEIEHVTIEASGSEDTLGVIAIDDVVMLDGQCPSLKFCGFEPALYGECDYDVGGEDLPGRFKWEMKEADKHKEGPGYDHTLGSQYGSYMFASVTADGLAGTLKAQLRSPTYSEFDTLKCLTFWYNMIEEDDGVLSVYVDDGNLFDDPWEIWTMDSVTHNIFWNIGYAEFTPSAAYELIFEFEVDRDMIGNTYYYDIAVDDIMISDGECKDVSGEVYQQLLDETVVPVWSIEGNQGDEWNKALIDLKATADYRIVIKAKVNVTFSSDIAIDDIQLLNQACEHSTTLMPTTTTVTSTPTNVATSTPTQRTTASTGSTNTDLQTTAIPPLQSSIMTTLRIVDPSSTRVSKETEIHTFSTTDEATITHYFTGQTTKLLTDAPINPTTDGGARSTLRSTVNKPVITTSESPSDGTIENTISPIISTNIPVSKQTANSTHSTTHDAVTPPYISGQSTKFDVPINPTTDESAQSTLRSTINKPVITTSESPSDGTIENTISPIVSTTIPVSKQKANSTYSTANDAVTPPYISGQSTKSDVPINPTTDGGAQSTLSSTVNKPVITTSESPSDGTIENTISPIISTNIPVSKQTANSTHSTTHDAVTSPYISGQSTKYDVPINPTTDGGAQSTLRSTVNKPVITTSETPSDGTIEQTTSPIISATILVSKLTGTSTYSTTHDSTTNSYITGQYTKTHTEVPINPTTDREAQSTLKSTMNKPVMTTSETPSDGTIVNTIISTTQPVSTFTTDPEFSISYSSPTQKHTTDRPPESTSDVPLFMCGDNSTYIPLSEVCDWKDDCPYGSDEFDCGRCSFEEGSCRYEETSVGSYHWMVTNGNSHSGPLLDHTLNSPNGYYLVADAFNTDDARGNFRKMSPATVETSYLGACSSTCTLVFWYFLSQSDGLLTVYTMQNNLRTRVWQMNFNDTEIGTWSSALIQIGRIQTKYKLIFEAVSPSGFVAVDDILMVDCGFEESTDNCISGKFHCLSGGCIYINQVCDLTDDCGDASDEDTELCGTHDSCDFEEDLCQWMNDPSGEYDWRRHQALNSTNGLGRDHTKWTSEGVFMLADHFASDVPTVASRLVTSVVFLATTSYECKIRFYFYIYGTQSGKLSLYIQPETNDDEMNAIINVWTNVGDVGQYYKKADVTLVHHHDFKLLIQNYFSIVLTFYEIYCFFIYRNALAGTEKDSEVGIGLIVLASVLLFIVIPIILVLAICRICQSNIFKKSAVTHTTGDKIHAYDNDVYDAYGGSHVTDTSLQIQTRPFNPDVKSRTETDDLKYTNYWLPIDNKKAPSVNIYI</sequence>
<evidence type="ECO:0000313" key="7">
    <source>
        <dbReference type="Proteomes" id="UP000694865"/>
    </source>
</evidence>
<feature type="transmembrane region" description="Helical" evidence="4">
    <location>
        <begin position="1308"/>
        <end position="1327"/>
    </location>
</feature>
<feature type="signal peptide" evidence="5">
    <location>
        <begin position="1"/>
        <end position="24"/>
    </location>
</feature>
<dbReference type="InterPro" id="IPR023415">
    <property type="entry name" value="LDLR_class-A_CS"/>
</dbReference>
<feature type="compositionally biased region" description="Low complexity" evidence="3">
    <location>
        <begin position="444"/>
        <end position="473"/>
    </location>
</feature>
<keyword evidence="4" id="KW-1133">Transmembrane helix</keyword>
<feature type="domain" description="MAM" evidence="6">
    <location>
        <begin position="1165"/>
        <end position="1306"/>
    </location>
</feature>
<dbReference type="Pfam" id="PF00629">
    <property type="entry name" value="MAM"/>
    <property type="match status" value="5"/>
</dbReference>
<feature type="compositionally biased region" description="Polar residues" evidence="3">
    <location>
        <begin position="585"/>
        <end position="595"/>
    </location>
</feature>
<evidence type="ECO:0000256" key="4">
    <source>
        <dbReference type="SAM" id="Phobius"/>
    </source>
</evidence>
<dbReference type="InterPro" id="IPR002172">
    <property type="entry name" value="LDrepeatLR_classA_rpt"/>
</dbReference>
<dbReference type="SMART" id="SM00137">
    <property type="entry name" value="MAM"/>
    <property type="match status" value="4"/>
</dbReference>
<feature type="transmembrane region" description="Helical" evidence="4">
    <location>
        <begin position="1339"/>
        <end position="1362"/>
    </location>
</feature>
<organism evidence="7 8">
    <name type="scientific">Saccoglossus kowalevskii</name>
    <name type="common">Acorn worm</name>
    <dbReference type="NCBI Taxonomy" id="10224"/>
    <lineage>
        <taxon>Eukaryota</taxon>
        <taxon>Metazoa</taxon>
        <taxon>Hemichordata</taxon>
        <taxon>Enteropneusta</taxon>
        <taxon>Harrimaniidae</taxon>
        <taxon>Saccoglossus</taxon>
    </lineage>
</organism>
<feature type="disulfide bond" evidence="2">
    <location>
        <begin position="1125"/>
        <end position="1137"/>
    </location>
</feature>
<feature type="region of interest" description="Disordered" evidence="3">
    <location>
        <begin position="585"/>
        <end position="625"/>
    </location>
</feature>
<keyword evidence="5" id="KW-0732">Signal</keyword>
<dbReference type="Proteomes" id="UP000694865">
    <property type="component" value="Unplaced"/>
</dbReference>
<dbReference type="PANTHER" id="PTHR23282:SF101">
    <property type="entry name" value="MAM DOMAIN-CONTAINING PROTEIN"/>
    <property type="match status" value="1"/>
</dbReference>
<feature type="chain" id="PRO_5046296488" evidence="5">
    <location>
        <begin position="25"/>
        <end position="1445"/>
    </location>
</feature>
<gene>
    <name evidence="8" type="primary">LOC102808787</name>
</gene>
<feature type="compositionally biased region" description="Polar residues" evidence="3">
    <location>
        <begin position="897"/>
        <end position="911"/>
    </location>
</feature>
<dbReference type="GeneID" id="102808787"/>
<reference evidence="8" key="1">
    <citation type="submission" date="2025-08" db="UniProtKB">
        <authorList>
            <consortium name="RefSeq"/>
        </authorList>
    </citation>
    <scope>IDENTIFICATION</scope>
    <source>
        <tissue evidence="8">Testes</tissue>
    </source>
</reference>
<evidence type="ECO:0000313" key="8">
    <source>
        <dbReference type="RefSeq" id="XP_006814730.1"/>
    </source>
</evidence>
<feature type="compositionally biased region" description="Polar residues" evidence="3">
    <location>
        <begin position="603"/>
        <end position="625"/>
    </location>
</feature>
<keyword evidence="1 2" id="KW-1015">Disulfide bond</keyword>
<dbReference type="Gene3D" id="2.60.120.200">
    <property type="match status" value="5"/>
</dbReference>
<feature type="region of interest" description="Disordered" evidence="3">
    <location>
        <begin position="897"/>
        <end position="924"/>
    </location>
</feature>
<feature type="disulfide bond" evidence="2">
    <location>
        <begin position="1132"/>
        <end position="1150"/>
    </location>
</feature>
<feature type="domain" description="MAM" evidence="6">
    <location>
        <begin position="383"/>
        <end position="437"/>
    </location>
</feature>
<dbReference type="SUPFAM" id="SSF57424">
    <property type="entry name" value="LDL receptor-like module"/>
    <property type="match status" value="2"/>
</dbReference>
<evidence type="ECO:0000256" key="1">
    <source>
        <dbReference type="ARBA" id="ARBA00023157"/>
    </source>
</evidence>
<dbReference type="PROSITE" id="PS50068">
    <property type="entry name" value="LDLRA_2"/>
    <property type="match status" value="1"/>
</dbReference>
<dbReference type="SMART" id="SM00192">
    <property type="entry name" value="LDLa"/>
    <property type="match status" value="2"/>
</dbReference>
<keyword evidence="7" id="KW-1185">Reference proteome</keyword>
<evidence type="ECO:0000256" key="3">
    <source>
        <dbReference type="SAM" id="MobiDB-lite"/>
    </source>
</evidence>
<accession>A0ABM0M3Y9</accession>
<feature type="region of interest" description="Disordered" evidence="3">
    <location>
        <begin position="444"/>
        <end position="477"/>
    </location>
</feature>
<dbReference type="PROSITE" id="PS01209">
    <property type="entry name" value="LDLRA_1"/>
    <property type="match status" value="1"/>
</dbReference>
<feature type="domain" description="MAM" evidence="6">
    <location>
        <begin position="958"/>
        <end position="1118"/>
    </location>
</feature>
<dbReference type="InterPro" id="IPR036055">
    <property type="entry name" value="LDL_receptor-like_sf"/>
</dbReference>
<feature type="domain" description="MAM" evidence="6">
    <location>
        <begin position="29"/>
        <end position="190"/>
    </location>
</feature>
<feature type="compositionally biased region" description="Polar residues" evidence="3">
    <location>
        <begin position="858"/>
        <end position="878"/>
    </location>
</feature>
<dbReference type="SUPFAM" id="SSF49899">
    <property type="entry name" value="Concanavalin A-like lectins/glucanases"/>
    <property type="match status" value="5"/>
</dbReference>
<evidence type="ECO:0000259" key="6">
    <source>
        <dbReference type="PROSITE" id="PS50060"/>
    </source>
</evidence>
<dbReference type="PANTHER" id="PTHR23282">
    <property type="entry name" value="APICAL ENDOSOMAL GLYCOPROTEIN PRECURSOR"/>
    <property type="match status" value="1"/>
</dbReference>
<dbReference type="Gene3D" id="4.10.400.10">
    <property type="entry name" value="Low-density Lipoprotein Receptor"/>
    <property type="match status" value="2"/>
</dbReference>
<keyword evidence="4" id="KW-0812">Transmembrane</keyword>
<feature type="region of interest" description="Disordered" evidence="3">
    <location>
        <begin position="845"/>
        <end position="878"/>
    </location>
</feature>
<dbReference type="CDD" id="cd06263">
    <property type="entry name" value="MAM"/>
    <property type="match status" value="4"/>
</dbReference>
<proteinExistence type="predicted"/>
<dbReference type="PROSITE" id="PS50060">
    <property type="entry name" value="MAM_2"/>
    <property type="match status" value="5"/>
</dbReference>
<feature type="domain" description="MAM" evidence="6">
    <location>
        <begin position="192"/>
        <end position="366"/>
    </location>
</feature>
<name>A0ABM0M3Y9_SACKO</name>
<dbReference type="RefSeq" id="XP_006814730.1">
    <property type="nucleotide sequence ID" value="XM_006814667.1"/>
</dbReference>
<evidence type="ECO:0000256" key="2">
    <source>
        <dbReference type="PROSITE-ProRule" id="PRU00124"/>
    </source>
</evidence>
<dbReference type="InterPro" id="IPR051560">
    <property type="entry name" value="MAM_domain-containing"/>
</dbReference>
<evidence type="ECO:0000256" key="5">
    <source>
        <dbReference type="SAM" id="SignalP"/>
    </source>
</evidence>
<dbReference type="Pfam" id="PF00057">
    <property type="entry name" value="Ldl_recept_a"/>
    <property type="match status" value="1"/>
</dbReference>
<dbReference type="CDD" id="cd00112">
    <property type="entry name" value="LDLa"/>
    <property type="match status" value="2"/>
</dbReference>